<comment type="caution">
    <text evidence="10">The sequence shown here is derived from an EMBL/GenBank/DDBJ whole genome shotgun (WGS) entry which is preliminary data.</text>
</comment>
<evidence type="ECO:0000256" key="6">
    <source>
        <dbReference type="HAMAP-Rule" id="MF_00693"/>
    </source>
</evidence>
<dbReference type="Proteomes" id="UP000229681">
    <property type="component" value="Unassembled WGS sequence"/>
</dbReference>
<dbReference type="InterPro" id="IPR002876">
    <property type="entry name" value="Transcrip_reg_TACO1-like"/>
</dbReference>
<comment type="similarity">
    <text evidence="1 6">Belongs to the TACO1 family.</text>
</comment>
<proteinExistence type="inferred from homology"/>
<dbReference type="Proteomes" id="UP000228947">
    <property type="component" value="Unassembled WGS sequence"/>
</dbReference>
<dbReference type="EMBL" id="PGTL01000002">
    <property type="protein sequence ID" value="PJF43287.1"/>
    <property type="molecule type" value="Genomic_DNA"/>
</dbReference>
<dbReference type="GO" id="GO:0005829">
    <property type="term" value="C:cytosol"/>
    <property type="evidence" value="ECO:0007669"/>
    <property type="project" value="TreeGrafter"/>
</dbReference>
<protein>
    <recommendedName>
        <fullName evidence="6">Probable transcriptional regulatory protein CUN49_02585</fullName>
    </recommendedName>
</protein>
<evidence type="ECO:0000256" key="4">
    <source>
        <dbReference type="ARBA" id="ARBA00023125"/>
    </source>
</evidence>
<evidence type="ECO:0000256" key="5">
    <source>
        <dbReference type="ARBA" id="ARBA00023163"/>
    </source>
</evidence>
<dbReference type="FunFam" id="1.10.10.200:FF:000002">
    <property type="entry name" value="Probable transcriptional regulatory protein CLM62_37755"/>
    <property type="match status" value="1"/>
</dbReference>
<dbReference type="AlphaFoldDB" id="A0A2M8Q0F2"/>
<name>A0A2M8Q0F2_9CHLR</name>
<reference evidence="11 12" key="1">
    <citation type="submission" date="2017-11" db="EMBL/GenBank/DDBJ databases">
        <title>Evolution of Phototrophy in the Chloroflexi Phylum Driven by Horizontal Gene Transfer.</title>
        <authorList>
            <person name="Ward L.M."/>
            <person name="Hemp J."/>
            <person name="Shih P.M."/>
            <person name="Mcglynn S.E."/>
            <person name="Fischer W."/>
        </authorList>
    </citation>
    <scope>NUCLEOTIDE SEQUENCE [LARGE SCALE GENOMIC DNA]</scope>
    <source>
        <strain evidence="10">CP1_1M</strain>
        <strain evidence="9">JP3_13</strain>
    </source>
</reference>
<evidence type="ECO:0000256" key="2">
    <source>
        <dbReference type="ARBA" id="ARBA00022490"/>
    </source>
</evidence>
<evidence type="ECO:0000313" key="9">
    <source>
        <dbReference type="EMBL" id="PJF36981.1"/>
    </source>
</evidence>
<dbReference type="GO" id="GO:0006355">
    <property type="term" value="P:regulation of DNA-templated transcription"/>
    <property type="evidence" value="ECO:0007669"/>
    <property type="project" value="UniProtKB-UniRule"/>
</dbReference>
<dbReference type="NCBIfam" id="TIGR01033">
    <property type="entry name" value="YebC/PmpR family DNA-binding transcriptional regulator"/>
    <property type="match status" value="1"/>
</dbReference>
<dbReference type="Pfam" id="PF01709">
    <property type="entry name" value="Transcrip_reg"/>
    <property type="match status" value="1"/>
</dbReference>
<keyword evidence="4 6" id="KW-0238">DNA-binding</keyword>
<dbReference type="PANTHER" id="PTHR12532:SF6">
    <property type="entry name" value="TRANSCRIPTIONAL REGULATORY PROTEIN YEBC-RELATED"/>
    <property type="match status" value="1"/>
</dbReference>
<evidence type="ECO:0000313" key="12">
    <source>
        <dbReference type="Proteomes" id="UP000229681"/>
    </source>
</evidence>
<sequence>MSGHSKWSTIKRKKGALDAKRGKLFTRLGRELTIAAREGGPNPAANTRLRLAIAKAKAANMPKENIDRAIARGAGSGDDGVVMEEVTYEGYGPHGVAILIDVLTDNRNRTLSAIRTLFNRANGSLAEANAVAWQFERKGYIEISAEGVDPDQLLLDAADAGADDVVTGEETHIVYTPRESLAAVETKLSEAGYKITDSSLSWIAKNEIELGLEESMQVTSLLEKLEELDDVQSVASNLSISDEVAAAMA</sequence>
<dbReference type="NCBIfam" id="NF009044">
    <property type="entry name" value="PRK12378.1"/>
    <property type="match status" value="1"/>
</dbReference>
<keyword evidence="3 6" id="KW-0805">Transcription regulation</keyword>
<dbReference type="InterPro" id="IPR026564">
    <property type="entry name" value="Transcrip_reg_TACO1-like_dom3"/>
</dbReference>
<dbReference type="Gene3D" id="1.10.10.200">
    <property type="match status" value="1"/>
</dbReference>
<dbReference type="Pfam" id="PF20772">
    <property type="entry name" value="TACO1_YebC_N"/>
    <property type="match status" value="1"/>
</dbReference>
<evidence type="ECO:0000259" key="7">
    <source>
        <dbReference type="Pfam" id="PF01709"/>
    </source>
</evidence>
<evidence type="ECO:0000259" key="8">
    <source>
        <dbReference type="Pfam" id="PF20772"/>
    </source>
</evidence>
<accession>A0A2M8Q0F2</accession>
<dbReference type="SUPFAM" id="SSF75625">
    <property type="entry name" value="YebC-like"/>
    <property type="match status" value="1"/>
</dbReference>
<evidence type="ECO:0000313" key="10">
    <source>
        <dbReference type="EMBL" id="PJF43287.1"/>
    </source>
</evidence>
<evidence type="ECO:0000313" key="11">
    <source>
        <dbReference type="Proteomes" id="UP000228947"/>
    </source>
</evidence>
<dbReference type="HAMAP" id="MF_00693">
    <property type="entry name" value="Transcrip_reg_TACO1"/>
    <property type="match status" value="1"/>
</dbReference>
<dbReference type="Gene3D" id="3.30.70.980">
    <property type="match status" value="2"/>
</dbReference>
<keyword evidence="5 6" id="KW-0804">Transcription</keyword>
<keyword evidence="2 6" id="KW-0963">Cytoplasm</keyword>
<comment type="subcellular location">
    <subcellularLocation>
        <location evidence="6">Cytoplasm</location>
    </subcellularLocation>
</comment>
<accession>A0A2M8PHG8</accession>
<feature type="domain" description="TACO1/YebC-like N-terminal" evidence="8">
    <location>
        <begin position="5"/>
        <end position="75"/>
    </location>
</feature>
<dbReference type="InterPro" id="IPR029072">
    <property type="entry name" value="YebC-like"/>
</dbReference>
<evidence type="ECO:0000256" key="1">
    <source>
        <dbReference type="ARBA" id="ARBA00008724"/>
    </source>
</evidence>
<feature type="domain" description="TACO1/YebC-like second and third" evidence="7">
    <location>
        <begin position="83"/>
        <end position="238"/>
    </location>
</feature>
<gene>
    <name evidence="9" type="ORF">CUN49_02585</name>
    <name evidence="10" type="ORF">CUN50_00895</name>
</gene>
<dbReference type="EMBL" id="PGTM01000020">
    <property type="protein sequence ID" value="PJF36981.1"/>
    <property type="molecule type" value="Genomic_DNA"/>
</dbReference>
<dbReference type="GO" id="GO:0003677">
    <property type="term" value="F:DNA binding"/>
    <property type="evidence" value="ECO:0007669"/>
    <property type="project" value="UniProtKB-UniRule"/>
</dbReference>
<evidence type="ECO:0000256" key="3">
    <source>
        <dbReference type="ARBA" id="ARBA00023015"/>
    </source>
</evidence>
<dbReference type="InterPro" id="IPR049083">
    <property type="entry name" value="TACO1_YebC_N"/>
</dbReference>
<dbReference type="InterPro" id="IPR017856">
    <property type="entry name" value="Integrase-like_N"/>
</dbReference>
<dbReference type="NCBIfam" id="NF001030">
    <property type="entry name" value="PRK00110.1"/>
    <property type="match status" value="1"/>
</dbReference>
<dbReference type="InterPro" id="IPR048300">
    <property type="entry name" value="TACO1_YebC-like_2nd/3rd_dom"/>
</dbReference>
<dbReference type="PANTHER" id="PTHR12532">
    <property type="entry name" value="TRANSLATIONAL ACTIVATOR OF CYTOCHROME C OXIDASE 1"/>
    <property type="match status" value="1"/>
</dbReference>
<organism evidence="10 11">
    <name type="scientific">Candidatus Thermofonsia Clade 1 bacterium</name>
    <dbReference type="NCBI Taxonomy" id="2364210"/>
    <lineage>
        <taxon>Bacteria</taxon>
        <taxon>Bacillati</taxon>
        <taxon>Chloroflexota</taxon>
        <taxon>Candidatus Thermofontia</taxon>
        <taxon>Candidatus Thermofonsia Clade 1</taxon>
    </lineage>
</organism>